<evidence type="ECO:0000256" key="2">
    <source>
        <dbReference type="SAM" id="Phobius"/>
    </source>
</evidence>
<comment type="caution">
    <text evidence="3">The sequence shown here is derived from an EMBL/GenBank/DDBJ whole genome shotgun (WGS) entry which is preliminary data.</text>
</comment>
<dbReference type="OrthoDB" id="10317910at2759"/>
<feature type="region of interest" description="Disordered" evidence="1">
    <location>
        <begin position="92"/>
        <end position="121"/>
    </location>
</feature>
<keyword evidence="2" id="KW-0812">Transmembrane</keyword>
<evidence type="ECO:0000256" key="1">
    <source>
        <dbReference type="SAM" id="MobiDB-lite"/>
    </source>
</evidence>
<name>A0A7J6NIR6_PEROL</name>
<dbReference type="Proteomes" id="UP000541610">
    <property type="component" value="Unassembled WGS sequence"/>
</dbReference>
<dbReference type="AlphaFoldDB" id="A0A7J6NIR6"/>
<keyword evidence="2" id="KW-0472">Membrane</keyword>
<sequence length="228" mass="25617">MRNHCYASPNHIGCSVVPGPRGMAKEGVTPIHYNQPFTAIDPGAAHQLRPGGTQTNGREENDILLRGNYTTSPVGETNLSRQQRRVADDYAEELDRQRQRAVTAKPPPDGGDPPAEPSDHRMVGSLKGRLNRRKLHTVDDLSMVNPAEYWKFESFAQKQDEIGTFALYYLSFLMIFVLSMVWWLPVAGRDDDDDDAAKLAELPVYHTLEREYVSTQKFAPAPPESSRH</sequence>
<feature type="compositionally biased region" description="Pro residues" evidence="1">
    <location>
        <begin position="105"/>
        <end position="116"/>
    </location>
</feature>
<dbReference type="EMBL" id="JABANP010000372">
    <property type="protein sequence ID" value="KAF4683360.1"/>
    <property type="molecule type" value="Genomic_DNA"/>
</dbReference>
<reference evidence="3 4" key="1">
    <citation type="submission" date="2020-04" db="EMBL/GenBank/DDBJ databases">
        <title>Perkinsus olseni comparative genomics.</title>
        <authorList>
            <person name="Bogema D.R."/>
        </authorList>
    </citation>
    <scope>NUCLEOTIDE SEQUENCE [LARGE SCALE GENOMIC DNA]</scope>
    <source>
        <strain evidence="3">00978-12</strain>
    </source>
</reference>
<proteinExistence type="predicted"/>
<evidence type="ECO:0000313" key="3">
    <source>
        <dbReference type="EMBL" id="KAF4683360.1"/>
    </source>
</evidence>
<gene>
    <name evidence="3" type="ORF">FOZ60_009248</name>
</gene>
<keyword evidence="2" id="KW-1133">Transmembrane helix</keyword>
<evidence type="ECO:0000313" key="4">
    <source>
        <dbReference type="Proteomes" id="UP000541610"/>
    </source>
</evidence>
<organism evidence="3 4">
    <name type="scientific">Perkinsus olseni</name>
    <name type="common">Perkinsus atlanticus</name>
    <dbReference type="NCBI Taxonomy" id="32597"/>
    <lineage>
        <taxon>Eukaryota</taxon>
        <taxon>Sar</taxon>
        <taxon>Alveolata</taxon>
        <taxon>Perkinsozoa</taxon>
        <taxon>Perkinsea</taxon>
        <taxon>Perkinsida</taxon>
        <taxon>Perkinsidae</taxon>
        <taxon>Perkinsus</taxon>
    </lineage>
</organism>
<accession>A0A7J6NIR6</accession>
<feature type="transmembrane region" description="Helical" evidence="2">
    <location>
        <begin position="165"/>
        <end position="184"/>
    </location>
</feature>
<protein>
    <submittedName>
        <fullName evidence="3">Uncharacterized protein</fullName>
    </submittedName>
</protein>